<evidence type="ECO:0008006" key="6">
    <source>
        <dbReference type="Google" id="ProtNLM"/>
    </source>
</evidence>
<dbReference type="Proteomes" id="UP001152485">
    <property type="component" value="Unassembled WGS sequence"/>
</dbReference>
<gene>
    <name evidence="3" type="ORF">PSECIP111854_02761</name>
    <name evidence="2" type="ORF">PSECIP111951_00214</name>
</gene>
<dbReference type="AlphaFoldDB" id="A0A9W4R0I3"/>
<organism evidence="3 4">
    <name type="scientific">Pseudoalteromonas holothuriae</name>
    <dbReference type="NCBI Taxonomy" id="2963714"/>
    <lineage>
        <taxon>Bacteria</taxon>
        <taxon>Pseudomonadati</taxon>
        <taxon>Pseudomonadota</taxon>
        <taxon>Gammaproteobacteria</taxon>
        <taxon>Alteromonadales</taxon>
        <taxon>Pseudoalteromonadaceae</taxon>
        <taxon>Pseudoalteromonas</taxon>
    </lineage>
</organism>
<sequence>MNLRVFISLIITLAIALQSVGVVAAATQVHQIDLEHLKTEHTHSLLTMAQFEQVQDDHNIKDCHHCGHCSGSHLSWYINKPTPTLYWQPSHNIQRDEFAYALQRHEPQFKPPRA</sequence>
<evidence type="ECO:0000313" key="5">
    <source>
        <dbReference type="Proteomes" id="UP001152485"/>
    </source>
</evidence>
<reference evidence="3 5" key="1">
    <citation type="submission" date="2022-07" db="EMBL/GenBank/DDBJ databases">
        <authorList>
            <person name="Criscuolo A."/>
        </authorList>
    </citation>
    <scope>NUCLEOTIDE SEQUENCE</scope>
    <source>
        <strain evidence="5">CIP 111951</strain>
        <strain evidence="3">CIP111854</strain>
        <strain evidence="2">CIP111951</strain>
    </source>
</reference>
<feature type="signal peptide" evidence="1">
    <location>
        <begin position="1"/>
        <end position="24"/>
    </location>
</feature>
<proteinExistence type="predicted"/>
<feature type="chain" id="PRO_5040823909" description="DUF2946 domain-containing protein" evidence="1">
    <location>
        <begin position="25"/>
        <end position="114"/>
    </location>
</feature>
<keyword evidence="1" id="KW-0732">Signal</keyword>
<dbReference type="Proteomes" id="UP001152467">
    <property type="component" value="Unassembled WGS sequence"/>
</dbReference>
<protein>
    <recommendedName>
        <fullName evidence="6">DUF2946 domain-containing protein</fullName>
    </recommendedName>
</protein>
<keyword evidence="4" id="KW-1185">Reference proteome</keyword>
<evidence type="ECO:0000256" key="1">
    <source>
        <dbReference type="SAM" id="SignalP"/>
    </source>
</evidence>
<accession>A0A9W4R0I3</accession>
<dbReference type="EMBL" id="CAMAPD010000001">
    <property type="protein sequence ID" value="CAH9050548.1"/>
    <property type="molecule type" value="Genomic_DNA"/>
</dbReference>
<comment type="caution">
    <text evidence="3">The sequence shown here is derived from an EMBL/GenBank/DDBJ whole genome shotgun (WGS) entry which is preliminary data.</text>
</comment>
<evidence type="ECO:0000313" key="2">
    <source>
        <dbReference type="EMBL" id="CAH9050548.1"/>
    </source>
</evidence>
<name>A0A9W4R0I3_9GAMM</name>
<evidence type="ECO:0000313" key="4">
    <source>
        <dbReference type="Proteomes" id="UP001152467"/>
    </source>
</evidence>
<dbReference type="RefSeq" id="WP_261591415.1">
    <property type="nucleotide sequence ID" value="NZ_CAMAPC010000011.1"/>
</dbReference>
<evidence type="ECO:0000313" key="3">
    <source>
        <dbReference type="EMBL" id="CAH9061213.1"/>
    </source>
</evidence>
<dbReference type="EMBL" id="CAMAPC010000011">
    <property type="protein sequence ID" value="CAH9061213.1"/>
    <property type="molecule type" value="Genomic_DNA"/>
</dbReference>